<evidence type="ECO:0000256" key="1">
    <source>
        <dbReference type="SAM" id="MobiDB-lite"/>
    </source>
</evidence>
<reference evidence="4 5" key="1">
    <citation type="submission" date="2016-10" db="EMBL/GenBank/DDBJ databases">
        <title>Genome Sequence of Pseudomonas putida GM4FR.</title>
        <authorList>
            <person name="Poehlein A."/>
            <person name="Wemheuer F."/>
            <person name="Hollensteiner J."/>
            <person name="Wemheuer B."/>
        </authorList>
    </citation>
    <scope>NUCLEOTIDE SEQUENCE [LARGE SCALE GENOMIC DNA]</scope>
    <source>
        <strain evidence="4 5">GM4FR</strain>
    </source>
</reference>
<organism evidence="4 5">
    <name type="scientific">Pseudomonas putida</name>
    <name type="common">Arthrobacter siderocapsulatus</name>
    <dbReference type="NCBI Taxonomy" id="303"/>
    <lineage>
        <taxon>Bacteria</taxon>
        <taxon>Pseudomonadati</taxon>
        <taxon>Pseudomonadota</taxon>
        <taxon>Gammaproteobacteria</taxon>
        <taxon>Pseudomonadales</taxon>
        <taxon>Pseudomonadaceae</taxon>
        <taxon>Pseudomonas</taxon>
    </lineage>
</organism>
<keyword evidence="2" id="KW-0732">Signal</keyword>
<feature type="signal peptide" evidence="2">
    <location>
        <begin position="1"/>
        <end position="23"/>
    </location>
</feature>
<dbReference type="EMBL" id="MKZO01000024">
    <property type="protein sequence ID" value="OLS62280.1"/>
    <property type="molecule type" value="Genomic_DNA"/>
</dbReference>
<accession>A0A1Q9R4E2</accession>
<feature type="region of interest" description="Disordered" evidence="1">
    <location>
        <begin position="162"/>
        <end position="203"/>
    </location>
</feature>
<evidence type="ECO:0000313" key="4">
    <source>
        <dbReference type="EMBL" id="OLS62280.1"/>
    </source>
</evidence>
<protein>
    <recommendedName>
        <fullName evidence="3">DUF4142 domain-containing protein</fullName>
    </recommendedName>
</protein>
<dbReference type="PANTHER" id="PTHR38593">
    <property type="entry name" value="BLR2558 PROTEIN"/>
    <property type="match status" value="1"/>
</dbReference>
<feature type="domain" description="DUF4142" evidence="3">
    <location>
        <begin position="26"/>
        <end position="161"/>
    </location>
</feature>
<proteinExistence type="predicted"/>
<feature type="compositionally biased region" description="Basic and acidic residues" evidence="1">
    <location>
        <begin position="194"/>
        <end position="203"/>
    </location>
</feature>
<evidence type="ECO:0000259" key="3">
    <source>
        <dbReference type="Pfam" id="PF13628"/>
    </source>
</evidence>
<name>A0A1Q9R4E2_PSEPU</name>
<feature type="chain" id="PRO_5012480741" description="DUF4142 domain-containing protein" evidence="2">
    <location>
        <begin position="24"/>
        <end position="203"/>
    </location>
</feature>
<dbReference type="Pfam" id="PF13628">
    <property type="entry name" value="DUF4142"/>
    <property type="match status" value="1"/>
</dbReference>
<dbReference type="InterPro" id="IPR012347">
    <property type="entry name" value="Ferritin-like"/>
</dbReference>
<dbReference type="AlphaFoldDB" id="A0A1Q9R4E2"/>
<dbReference type="Gene3D" id="1.20.1260.10">
    <property type="match status" value="1"/>
</dbReference>
<evidence type="ECO:0000256" key="2">
    <source>
        <dbReference type="SAM" id="SignalP"/>
    </source>
</evidence>
<comment type="caution">
    <text evidence="4">The sequence shown here is derived from an EMBL/GenBank/DDBJ whole genome shotgun (WGS) entry which is preliminary data.</text>
</comment>
<sequence length="203" mass="21112">MMNTLLRSAGFALAFTLAGAVHAAQDADDFVEDASAKGVAEVEAAKLAQEKGTAADVKTFSAMMLKDHGAANEKLKALAASKKLEVSTDADLIDKAKAMILELRGAKSFDQAYANNQVNAHEAAIKLFDDYAKDGKDAELKAFAQETLPTLKAHLEKARQLAAAHGGSSVGPGATTRDAVDPVVPGPGGVPTTPKDHSETTKP</sequence>
<dbReference type="InterPro" id="IPR025419">
    <property type="entry name" value="DUF4142"/>
</dbReference>
<dbReference type="Proteomes" id="UP000186736">
    <property type="component" value="Unassembled WGS sequence"/>
</dbReference>
<gene>
    <name evidence="4" type="ORF">PSEMO_27440</name>
</gene>
<dbReference type="PANTHER" id="PTHR38593:SF1">
    <property type="entry name" value="BLR2558 PROTEIN"/>
    <property type="match status" value="1"/>
</dbReference>
<evidence type="ECO:0000313" key="5">
    <source>
        <dbReference type="Proteomes" id="UP000186736"/>
    </source>
</evidence>